<keyword evidence="3" id="KW-1185">Reference proteome</keyword>
<proteinExistence type="predicted"/>
<name>A0ABQ7K092_9FUNG</name>
<feature type="compositionally biased region" description="Polar residues" evidence="1">
    <location>
        <begin position="882"/>
        <end position="895"/>
    </location>
</feature>
<feature type="region of interest" description="Disordered" evidence="1">
    <location>
        <begin position="814"/>
        <end position="839"/>
    </location>
</feature>
<accession>A0ABQ7K092</accession>
<feature type="compositionally biased region" description="Polar residues" evidence="1">
    <location>
        <begin position="238"/>
        <end position="254"/>
    </location>
</feature>
<protein>
    <submittedName>
        <fullName evidence="2">Uncharacterized protein</fullName>
    </submittedName>
</protein>
<feature type="region of interest" description="Disordered" evidence="1">
    <location>
        <begin position="224"/>
        <end position="275"/>
    </location>
</feature>
<dbReference type="EMBL" id="JAAAIM010000431">
    <property type="protein sequence ID" value="KAG0288143.1"/>
    <property type="molecule type" value="Genomic_DNA"/>
</dbReference>
<gene>
    <name evidence="2" type="ORF">BGZ96_008042</name>
</gene>
<feature type="region of interest" description="Disordered" evidence="1">
    <location>
        <begin position="853"/>
        <end position="930"/>
    </location>
</feature>
<feature type="compositionally biased region" description="Basic and acidic residues" evidence="1">
    <location>
        <begin position="255"/>
        <end position="266"/>
    </location>
</feature>
<feature type="compositionally biased region" description="Low complexity" evidence="1">
    <location>
        <begin position="861"/>
        <end position="870"/>
    </location>
</feature>
<reference evidence="2 3" key="1">
    <citation type="journal article" date="2020" name="Fungal Divers.">
        <title>Resolving the Mortierellaceae phylogeny through synthesis of multi-gene phylogenetics and phylogenomics.</title>
        <authorList>
            <person name="Vandepol N."/>
            <person name="Liber J."/>
            <person name="Desiro A."/>
            <person name="Na H."/>
            <person name="Kennedy M."/>
            <person name="Barry K."/>
            <person name="Grigoriev I.V."/>
            <person name="Miller A.N."/>
            <person name="O'Donnell K."/>
            <person name="Stajich J.E."/>
            <person name="Bonito G."/>
        </authorList>
    </citation>
    <scope>NUCLEOTIDE SEQUENCE [LARGE SCALE GENOMIC DNA]</scope>
    <source>
        <strain evidence="2 3">AD045</strain>
    </source>
</reference>
<evidence type="ECO:0000313" key="2">
    <source>
        <dbReference type="EMBL" id="KAG0288143.1"/>
    </source>
</evidence>
<evidence type="ECO:0000256" key="1">
    <source>
        <dbReference type="SAM" id="MobiDB-lite"/>
    </source>
</evidence>
<sequence>MAAPNASAAIWKTFIQQPAIVCLETLLFQVQEARESNPSFEVPVIMVYKDRFHLDQREQATAMLGLDFSTTVPDSLSSSSTSLSSSSSSQSDCIAMTVLQYSILTLFAGQPEDTNQRELVIEMLVKNLSPEEINGQVFGDGNNALHLAAFLNMESTLHVLIAYGGSPLLANGRGHSAFDILFEVTPASLTPPSLRAHRASYPCSFKENVAPATTTLTRAASIASSIKRAHPSEEPHLPSTSYSHQHFSSNTTVHPTHENTHHGKNDIEDESDDNISMPVRSSAECEFVSDNDSLVLELDDGPQVFQRTKNGDEDSLDDYLASRDSLGRSLICDNKAFADGYDHDDLDIFDSSNNAHLVEKDAQDMDPNYFHQNGLELQFLQEQLELDEFERQKIHLHEDLTCFLRIRPDGPSLIASGAYLVSILKNRHTWRPQELSIEHVQSFEAYEDYTERLQLQRKPDVSHIDDLRHQATCEKAVRWNSIKQVREYQRHMNCQLEMDGWDGLLVSEPYDEPVDDSFVPTASPYDIVRPVTPVRPRSHALSMNVNNSRLDLSRADVTGRTSSPLPHDTDRPLPDIPQAAKESAISSFFGYCKGTPPPPSSYKARTAVTETACQANDQVKSASSRPFSKRLSATSLLWNSKRPSSPFAKMPFSSSDIQLQLPMMTTSSDGVLSEFTPGQRDATESLPSLATDSSQWMPRMLRSLTSPPNSLSKARIRNSLDSSQSIPKTQTVQELLLQGAPFSIDPDLSHHGKRSTIVDYDTIFPGSILSSPTTTSTTTATPKMFAQLKSALREKFSSPPGSFTHELTSIPRCVSTPPLLPPNHMSQSLSEPSSPNMSTVEYNREWPVFPARESSLDRRSSNSSAISDSSTTDDDAHEDSKVNGSLQQRRPSTPSDLADATIRAHIPRVTSPLARGSSARSTTRSPQLYPLTMRPSESVAEDAEAEKIGDEQADFLTRGPRAASPIPQEFSQSADRRLSLTGVANQLSGIINSSAALTSRMSTTDIREDPNRPALPERPPSRSGSYSPSLPLPWPHQAQDATVALRQHRSPSETSVTKHSNWTKRKEVAALVHPPRTSSLPPGPLPAPALPLRQQQDLPTANKGLRMEEIPTCGTNDHEAESKFVEILDTCIFSETESVLATPVIPVVNLFPLQQKDPRVKHYQDMLVTSTELAARTKPQYVLPELVFSAESSEEMEYIHGVTHDTSSGLFTDIQDNSKGSLMGAALVNIQGISHGLEVQKYNLRQSTVVGRFSDVDLPSSALSLVVPSHQSLYHERYASLWMDLSEFESQPRRSTLSNCDSPSTFQTGNTMVSIRIDTGYEKVDTDYVPLEDFDMFINQEFCLPVCPGLAITITLHLMQAPHLQPRYHQQHLPTAAYSSPPHAICNNNSTAYTPNPHPFILDDHRSLDNSIASTDLEQPNSSDIKSSIDSTTSSFLAALWILIVDVYIDFDI</sequence>
<organism evidence="2 3">
    <name type="scientific">Linnemannia gamsii</name>
    <dbReference type="NCBI Taxonomy" id="64522"/>
    <lineage>
        <taxon>Eukaryota</taxon>
        <taxon>Fungi</taxon>
        <taxon>Fungi incertae sedis</taxon>
        <taxon>Mucoromycota</taxon>
        <taxon>Mortierellomycotina</taxon>
        <taxon>Mortierellomycetes</taxon>
        <taxon>Mortierellales</taxon>
        <taxon>Mortierellaceae</taxon>
        <taxon>Linnemannia</taxon>
    </lineage>
</organism>
<comment type="caution">
    <text evidence="2">The sequence shown here is derived from an EMBL/GenBank/DDBJ whole genome shotgun (WGS) entry which is preliminary data.</text>
</comment>
<feature type="compositionally biased region" description="Polar residues" evidence="1">
    <location>
        <begin position="824"/>
        <end position="839"/>
    </location>
</feature>
<feature type="compositionally biased region" description="Low complexity" evidence="1">
    <location>
        <begin position="914"/>
        <end position="925"/>
    </location>
</feature>
<feature type="region of interest" description="Disordered" evidence="1">
    <location>
        <begin position="998"/>
        <end position="1064"/>
    </location>
</feature>
<feature type="region of interest" description="Disordered" evidence="1">
    <location>
        <begin position="554"/>
        <end position="573"/>
    </location>
</feature>
<dbReference type="Proteomes" id="UP001194696">
    <property type="component" value="Unassembled WGS sequence"/>
</dbReference>
<evidence type="ECO:0000313" key="3">
    <source>
        <dbReference type="Proteomes" id="UP001194696"/>
    </source>
</evidence>